<feature type="transmembrane region" description="Helical" evidence="11">
    <location>
        <begin position="248"/>
        <end position="274"/>
    </location>
</feature>
<sequence>FTLRLASLNTETDDTSDGSDTEYRATRLETNNDKVSPCELRQTKNRTPSRNEEGVKNYTPPTTSETNEKHSSEVPSNATAPNSPLGAQDHSPADDNELFSADYVEKLVASFWSKVDKKIETVVSQYHTSPQAGQQYTSQENAQADTNEAEEESKEKKCPLSKSPGGICVFVLFIFQTLNKIWTLCKENLKSKGKEWFKDGMWRNNLRAIITHRHANFTVVMVTLMDCFLVTANIFADFNIIDDNGIEFIFRSFLYINLAVMFLFLFECFIRMIILRGDLFQDKMEGFDVLLMIFYFLVEVFSSNGFSDVSKPYPKYIHMIVILRCWRIIAILEQLREEKEAELVHAMESQTTR</sequence>
<dbReference type="PANTHER" id="PTHR46480:SF1">
    <property type="entry name" value="VOLTAGE-GATED HYDROGEN CHANNEL 1"/>
    <property type="match status" value="1"/>
</dbReference>
<evidence type="ECO:0000256" key="2">
    <source>
        <dbReference type="ARBA" id="ARBA00022448"/>
    </source>
</evidence>
<keyword evidence="7" id="KW-0406">Ion transport</keyword>
<evidence type="ECO:0000313" key="12">
    <source>
        <dbReference type="EMBL" id="CAH3105826.1"/>
    </source>
</evidence>
<evidence type="ECO:0000256" key="3">
    <source>
        <dbReference type="ARBA" id="ARBA00022475"/>
    </source>
</evidence>
<evidence type="ECO:0000256" key="4">
    <source>
        <dbReference type="ARBA" id="ARBA00022692"/>
    </source>
</evidence>
<name>A0ABN8NE22_9CNID</name>
<evidence type="ECO:0008006" key="14">
    <source>
        <dbReference type="Google" id="ProtNLM"/>
    </source>
</evidence>
<keyword evidence="13" id="KW-1185">Reference proteome</keyword>
<evidence type="ECO:0000313" key="13">
    <source>
        <dbReference type="Proteomes" id="UP001159405"/>
    </source>
</evidence>
<evidence type="ECO:0000256" key="9">
    <source>
        <dbReference type="ARBA" id="ARBA00023303"/>
    </source>
</evidence>
<dbReference type="PANTHER" id="PTHR46480">
    <property type="entry name" value="F20B24.22"/>
    <property type="match status" value="1"/>
</dbReference>
<keyword evidence="3" id="KW-1003">Cell membrane</keyword>
<dbReference type="InterPro" id="IPR031846">
    <property type="entry name" value="Hvcn1"/>
</dbReference>
<evidence type="ECO:0000256" key="6">
    <source>
        <dbReference type="ARBA" id="ARBA00022989"/>
    </source>
</evidence>
<keyword evidence="5" id="KW-0851">Voltage-gated channel</keyword>
<dbReference type="EMBL" id="CALNXK010000018">
    <property type="protein sequence ID" value="CAH3105826.1"/>
    <property type="molecule type" value="Genomic_DNA"/>
</dbReference>
<evidence type="ECO:0000256" key="1">
    <source>
        <dbReference type="ARBA" id="ARBA00004651"/>
    </source>
</evidence>
<gene>
    <name evidence="12" type="ORF">PLOB_00013872</name>
</gene>
<keyword evidence="9" id="KW-0407">Ion channel</keyword>
<feature type="transmembrane region" description="Helical" evidence="11">
    <location>
        <begin position="286"/>
        <end position="304"/>
    </location>
</feature>
<protein>
    <recommendedName>
        <fullName evidence="14">Voltage-gated hydrogen channel 1</fullName>
    </recommendedName>
</protein>
<comment type="subcellular location">
    <subcellularLocation>
        <location evidence="1">Cell membrane</location>
        <topology evidence="1">Multi-pass membrane protein</topology>
    </subcellularLocation>
</comment>
<reference evidence="12 13" key="1">
    <citation type="submission" date="2022-05" db="EMBL/GenBank/DDBJ databases">
        <authorList>
            <consortium name="Genoscope - CEA"/>
            <person name="William W."/>
        </authorList>
    </citation>
    <scope>NUCLEOTIDE SEQUENCE [LARGE SCALE GENOMIC DNA]</scope>
</reference>
<dbReference type="InterPro" id="IPR027359">
    <property type="entry name" value="Volt_channel_dom_sf"/>
</dbReference>
<feature type="region of interest" description="Disordered" evidence="10">
    <location>
        <begin position="1"/>
        <end position="94"/>
    </location>
</feature>
<dbReference type="Proteomes" id="UP001159405">
    <property type="component" value="Unassembled WGS sequence"/>
</dbReference>
<dbReference type="Gene3D" id="1.20.120.350">
    <property type="entry name" value="Voltage-gated potassium channels. Chain C"/>
    <property type="match status" value="1"/>
</dbReference>
<feature type="compositionally biased region" description="Basic and acidic residues" evidence="10">
    <location>
        <begin position="21"/>
        <end position="32"/>
    </location>
</feature>
<evidence type="ECO:0000256" key="7">
    <source>
        <dbReference type="ARBA" id="ARBA00023065"/>
    </source>
</evidence>
<keyword evidence="4 11" id="KW-0812">Transmembrane</keyword>
<feature type="compositionally biased region" description="Polar residues" evidence="10">
    <location>
        <begin position="128"/>
        <end position="146"/>
    </location>
</feature>
<feature type="compositionally biased region" description="Polar residues" evidence="10">
    <location>
        <begin position="73"/>
        <end position="82"/>
    </location>
</feature>
<feature type="region of interest" description="Disordered" evidence="10">
    <location>
        <begin position="128"/>
        <end position="161"/>
    </location>
</feature>
<proteinExistence type="predicted"/>
<evidence type="ECO:0000256" key="11">
    <source>
        <dbReference type="SAM" id="Phobius"/>
    </source>
</evidence>
<organism evidence="12 13">
    <name type="scientific">Porites lobata</name>
    <dbReference type="NCBI Taxonomy" id="104759"/>
    <lineage>
        <taxon>Eukaryota</taxon>
        <taxon>Metazoa</taxon>
        <taxon>Cnidaria</taxon>
        <taxon>Anthozoa</taxon>
        <taxon>Hexacorallia</taxon>
        <taxon>Scleractinia</taxon>
        <taxon>Fungiina</taxon>
        <taxon>Poritidae</taxon>
        <taxon>Porites</taxon>
    </lineage>
</organism>
<keyword evidence="8 11" id="KW-0472">Membrane</keyword>
<evidence type="ECO:0000256" key="8">
    <source>
        <dbReference type="ARBA" id="ARBA00023136"/>
    </source>
</evidence>
<keyword evidence="6 11" id="KW-1133">Transmembrane helix</keyword>
<feature type="transmembrane region" description="Helical" evidence="11">
    <location>
        <begin position="215"/>
        <end position="236"/>
    </location>
</feature>
<feature type="non-terminal residue" evidence="12">
    <location>
        <position position="1"/>
    </location>
</feature>
<evidence type="ECO:0000256" key="5">
    <source>
        <dbReference type="ARBA" id="ARBA00022882"/>
    </source>
</evidence>
<evidence type="ECO:0000256" key="10">
    <source>
        <dbReference type="SAM" id="MobiDB-lite"/>
    </source>
</evidence>
<feature type="compositionally biased region" description="Acidic residues" evidence="10">
    <location>
        <begin position="11"/>
        <end position="20"/>
    </location>
</feature>
<keyword evidence="2" id="KW-0813">Transport</keyword>
<comment type="caution">
    <text evidence="12">The sequence shown here is derived from an EMBL/GenBank/DDBJ whole genome shotgun (WGS) entry which is preliminary data.</text>
</comment>
<accession>A0ABN8NE22</accession>